<gene>
    <name evidence="1" type="ORF">S58_27320</name>
</gene>
<evidence type="ECO:0000313" key="1">
    <source>
        <dbReference type="EMBL" id="BAM88738.1"/>
    </source>
</evidence>
<dbReference type="AlphaFoldDB" id="M4Z5I6"/>
<protein>
    <submittedName>
        <fullName evidence="1">Uncharacterized protein</fullName>
    </submittedName>
</protein>
<organism evidence="1 2">
    <name type="scientific">Bradyrhizobium oligotrophicum S58</name>
    <dbReference type="NCBI Taxonomy" id="1245469"/>
    <lineage>
        <taxon>Bacteria</taxon>
        <taxon>Pseudomonadati</taxon>
        <taxon>Pseudomonadota</taxon>
        <taxon>Alphaproteobacteria</taxon>
        <taxon>Hyphomicrobiales</taxon>
        <taxon>Nitrobacteraceae</taxon>
        <taxon>Bradyrhizobium</taxon>
    </lineage>
</organism>
<dbReference type="HOGENOM" id="CLU_2895169_0_0_5"/>
<dbReference type="KEGG" id="aol:S58_27320"/>
<evidence type="ECO:0000313" key="2">
    <source>
        <dbReference type="Proteomes" id="UP000011841"/>
    </source>
</evidence>
<dbReference type="STRING" id="1245469.S58_27320"/>
<dbReference type="Proteomes" id="UP000011841">
    <property type="component" value="Chromosome"/>
</dbReference>
<dbReference type="EMBL" id="AP012603">
    <property type="protein sequence ID" value="BAM88738.1"/>
    <property type="molecule type" value="Genomic_DNA"/>
</dbReference>
<name>M4Z5I6_9BRAD</name>
<sequence>MPQGEAGKLIAGQDTVVVVIKRGQHTDEILHVARLNWLTPSRRALEIESARPQPGQTLECLC</sequence>
<accession>M4Z5I6</accession>
<keyword evidence="2" id="KW-1185">Reference proteome</keyword>
<reference evidence="1 2" key="1">
    <citation type="journal article" date="2013" name="Appl. Environ. Microbiol.">
        <title>Genome analysis suggests that the soil oligotrophic bacterium Agromonas oligotrophica (Bradyrhizobium oligotrophicum) is a nitrogen-fixing symbiont of Aeschynomene indica.</title>
        <authorList>
            <person name="Okubo T."/>
            <person name="Fukushima S."/>
            <person name="Itakura M."/>
            <person name="Oshima K."/>
            <person name="Longtonglang A."/>
            <person name="Teaumroong N."/>
            <person name="Mitsui H."/>
            <person name="Hattori M."/>
            <person name="Hattori R."/>
            <person name="Hattori T."/>
            <person name="Minamisawa K."/>
        </authorList>
    </citation>
    <scope>NUCLEOTIDE SEQUENCE [LARGE SCALE GENOMIC DNA]</scope>
    <source>
        <strain evidence="1 2">S58</strain>
    </source>
</reference>
<proteinExistence type="predicted"/>